<name>A0A553SQB8_NIACI</name>
<dbReference type="InterPro" id="IPR005564">
    <property type="entry name" value="Major_capsid_GpE"/>
</dbReference>
<evidence type="ECO:0000313" key="2">
    <source>
        <dbReference type="Proteomes" id="UP000319837"/>
    </source>
</evidence>
<dbReference type="Pfam" id="PF03864">
    <property type="entry name" value="Phage_cap_E"/>
    <property type="match status" value="1"/>
</dbReference>
<dbReference type="Proteomes" id="UP000319837">
    <property type="component" value="Unassembled WGS sequence"/>
</dbReference>
<gene>
    <name evidence="1" type="ORF">CEQ21_24445</name>
</gene>
<organism evidence="1 2">
    <name type="scientific">Niallia circulans</name>
    <name type="common">Bacillus circulans</name>
    <dbReference type="NCBI Taxonomy" id="1397"/>
    <lineage>
        <taxon>Bacteria</taxon>
        <taxon>Bacillati</taxon>
        <taxon>Bacillota</taxon>
        <taxon>Bacilli</taxon>
        <taxon>Bacillales</taxon>
        <taxon>Bacillaceae</taxon>
        <taxon>Niallia</taxon>
    </lineage>
</organism>
<dbReference type="AlphaFoldDB" id="A0A553SQB8"/>
<dbReference type="EMBL" id="RIBP01000004">
    <property type="protein sequence ID" value="TRZ39182.1"/>
    <property type="molecule type" value="Genomic_DNA"/>
</dbReference>
<dbReference type="Gene3D" id="3.15.30.10">
    <property type="entry name" value="putative capsid protein of prophage domain like"/>
    <property type="match status" value="1"/>
</dbReference>
<accession>A0A553SQB8</accession>
<proteinExistence type="predicted"/>
<reference evidence="2" key="1">
    <citation type="submission" date="2018-10" db="EMBL/GenBank/DDBJ databases">
        <title>FDA dAtabase for Regulatory Grade micrObial Sequences (FDA-ARGOS): Supporting development and validation of Infectious Disease Dx tests.</title>
        <authorList>
            <person name="Minogue T."/>
            <person name="Wolcott M."/>
            <person name="Wasieloski L."/>
            <person name="Aguilar W."/>
            <person name="Moore D."/>
            <person name="Tallon L."/>
            <person name="Sadzewicz L."/>
            <person name="Sengamalay N."/>
            <person name="Ott S."/>
            <person name="Godinez A."/>
            <person name="Nagaraj S."/>
            <person name="Vavikolanu K."/>
            <person name="Vyas G."/>
            <person name="Nadendla S."/>
            <person name="George J."/>
            <person name="Sichtig H."/>
        </authorList>
    </citation>
    <scope>NUCLEOTIDE SEQUENCE [LARGE SCALE GENOMIC DNA]</scope>
    <source>
        <strain evidence="2">FDAARGOS_343</strain>
    </source>
</reference>
<protein>
    <submittedName>
        <fullName evidence="1">Major capsid protein</fullName>
    </submittedName>
</protein>
<sequence>MLPAIQKMIAPTSFLKNTFFPDGETFVTEEVLLDFTKGKRKMAPFVAPRVGGITMTREGYKTERYLAPKIAPQRIITVDDLVIRGLGENIVSSKTPQQRQVELLGKDIKELTAMITRRQEWMSAQALLNGKVVMKGFIDRSDKDFVTQELDFNFTNKEILEGSDRWGQGGNIYEDLENWKLEITQKTDVNVDMVIMGRDALKAFRNDANIQKLMDIRNMNNIEYKPVYRGEGVSYIGRIAELNLDIYTYDSWYVDDDNVMKPFIPANTVVLARANLGETLYGAITQMESSEQFITYDGKIIPRSWADVNAEARMIRLASRPVPKPNDADEWFVAQVV</sequence>
<comment type="caution">
    <text evidence="1">The sequence shown here is derived from an EMBL/GenBank/DDBJ whole genome shotgun (WGS) entry which is preliminary data.</text>
</comment>
<evidence type="ECO:0000313" key="1">
    <source>
        <dbReference type="EMBL" id="TRZ39182.1"/>
    </source>
</evidence>
<dbReference type="Gene3D" id="3.30.1930.10">
    <property type="entry name" value="capsid protein of prophage domain"/>
    <property type="match status" value="1"/>
</dbReference>